<keyword evidence="9" id="KW-1185">Reference proteome</keyword>
<dbReference type="InterPro" id="IPR037962">
    <property type="entry name" value="Neuralized"/>
</dbReference>
<sequence length="287" mass="32163">VVKNSQWTMTCHVPETRRTHSCTKCCLGPLSFHPSTKGLHIIMSKSHRMAERQVSFHNGIIFTNRAISVREQVQLRIERTENMWHGALRLGFTSFCPSHLSQCTLPPYACPDLDRQLGFWVAPLPEECARQGDMISFWVSRRGRIHYRVNDGRDYLLLEDVDVSKPLWGLIDVYGQTVAIEMLGESNSPSTAKVDPSHLNLSTLSKLPLSFNASAVPVLSNRSDQDDEDCIVCFSMAADTVLTCGHQCMCTSCALIIKERFGVCPLCRQVILTISQRCPSSSKSFVV</sequence>
<dbReference type="PANTHER" id="PTHR12429:SF36">
    <property type="entry name" value="E3 UBIQUITIN-PROTEIN LIGASE NEURL3"/>
    <property type="match status" value="1"/>
</dbReference>
<organism evidence="8 9">
    <name type="scientific">Erpetoichthys calabaricus</name>
    <name type="common">Rope fish</name>
    <name type="synonym">Calamoichthys calabaricus</name>
    <dbReference type="NCBI Taxonomy" id="27687"/>
    <lineage>
        <taxon>Eukaryota</taxon>
        <taxon>Metazoa</taxon>
        <taxon>Chordata</taxon>
        <taxon>Craniata</taxon>
        <taxon>Vertebrata</taxon>
        <taxon>Euteleostomi</taxon>
        <taxon>Actinopterygii</taxon>
        <taxon>Polypteriformes</taxon>
        <taxon>Polypteridae</taxon>
        <taxon>Erpetoichthys</taxon>
    </lineage>
</organism>
<feature type="domain" description="NHR" evidence="7">
    <location>
        <begin position="29"/>
        <end position="185"/>
    </location>
</feature>
<dbReference type="GO" id="GO:0008270">
    <property type="term" value="F:zinc ion binding"/>
    <property type="evidence" value="ECO:0007669"/>
    <property type="project" value="UniProtKB-KW"/>
</dbReference>
<dbReference type="GO" id="GO:0061630">
    <property type="term" value="F:ubiquitin protein ligase activity"/>
    <property type="evidence" value="ECO:0007669"/>
    <property type="project" value="TreeGrafter"/>
</dbReference>
<proteinExistence type="predicted"/>
<dbReference type="Gene3D" id="3.30.40.10">
    <property type="entry name" value="Zinc/RING finger domain, C3HC4 (zinc finger)"/>
    <property type="match status" value="1"/>
</dbReference>
<dbReference type="GeneTree" id="ENSGT00940000156696"/>
<keyword evidence="3 5" id="KW-0863">Zinc-finger</keyword>
<evidence type="ECO:0000256" key="2">
    <source>
        <dbReference type="ARBA" id="ARBA00022737"/>
    </source>
</evidence>
<keyword evidence="4" id="KW-0862">Zinc</keyword>
<evidence type="ECO:0000259" key="7">
    <source>
        <dbReference type="PROSITE" id="PS51065"/>
    </source>
</evidence>
<gene>
    <name evidence="8" type="primary">LOC114648817</name>
</gene>
<evidence type="ECO:0000256" key="3">
    <source>
        <dbReference type="ARBA" id="ARBA00022771"/>
    </source>
</evidence>
<protein>
    <submittedName>
        <fullName evidence="8">E3 ubiquitin-protein ligase NEURL3-like</fullName>
    </submittedName>
</protein>
<dbReference type="Ensembl" id="ENSECRT00000000339.1">
    <property type="protein sequence ID" value="ENSECRP00000000331.1"/>
    <property type="gene ID" value="ENSECRG00000000193.1"/>
</dbReference>
<dbReference type="InterPro" id="IPR006573">
    <property type="entry name" value="NHR_dom"/>
</dbReference>
<reference evidence="8" key="2">
    <citation type="submission" date="2025-08" db="UniProtKB">
        <authorList>
            <consortium name="Ensembl"/>
        </authorList>
    </citation>
    <scope>IDENTIFICATION</scope>
</reference>
<evidence type="ECO:0000256" key="5">
    <source>
        <dbReference type="PROSITE-ProRule" id="PRU00175"/>
    </source>
</evidence>
<keyword evidence="2" id="KW-0677">Repeat</keyword>
<dbReference type="InterPro" id="IPR001841">
    <property type="entry name" value="Znf_RING"/>
</dbReference>
<dbReference type="Pfam" id="PF07177">
    <property type="entry name" value="Neuralized"/>
    <property type="match status" value="1"/>
</dbReference>
<dbReference type="SMART" id="SM00588">
    <property type="entry name" value="NEUZ"/>
    <property type="match status" value="1"/>
</dbReference>
<evidence type="ECO:0000256" key="4">
    <source>
        <dbReference type="ARBA" id="ARBA00022833"/>
    </source>
</evidence>
<reference evidence="8" key="1">
    <citation type="submission" date="2021-06" db="EMBL/GenBank/DDBJ databases">
        <authorList>
            <consortium name="Wellcome Sanger Institute Data Sharing"/>
        </authorList>
    </citation>
    <scope>NUCLEOTIDE SEQUENCE [LARGE SCALE GENOMIC DNA]</scope>
</reference>
<evidence type="ECO:0000313" key="9">
    <source>
        <dbReference type="Proteomes" id="UP000694620"/>
    </source>
</evidence>
<evidence type="ECO:0000259" key="6">
    <source>
        <dbReference type="PROSITE" id="PS50089"/>
    </source>
</evidence>
<dbReference type="PROSITE" id="PS51065">
    <property type="entry name" value="NHR"/>
    <property type="match status" value="1"/>
</dbReference>
<accession>A0A8C4RD31</accession>
<feature type="domain" description="RING-type" evidence="6">
    <location>
        <begin position="230"/>
        <end position="268"/>
    </location>
</feature>
<evidence type="ECO:0000256" key="1">
    <source>
        <dbReference type="ARBA" id="ARBA00022723"/>
    </source>
</evidence>
<dbReference type="FunFam" id="2.60.120.920:FF:000005">
    <property type="entry name" value="Putative E3 ubiquitin-protein ligase NEURL1B"/>
    <property type="match status" value="1"/>
</dbReference>
<evidence type="ECO:0000313" key="8">
    <source>
        <dbReference type="Ensembl" id="ENSECRP00000000331.1"/>
    </source>
</evidence>
<dbReference type="Pfam" id="PF13920">
    <property type="entry name" value="zf-C3HC4_3"/>
    <property type="match status" value="1"/>
</dbReference>
<dbReference type="PROSITE" id="PS50089">
    <property type="entry name" value="ZF_RING_2"/>
    <property type="match status" value="1"/>
</dbReference>
<keyword evidence="1" id="KW-0479">Metal-binding</keyword>
<dbReference type="SUPFAM" id="SSF57850">
    <property type="entry name" value="RING/U-box"/>
    <property type="match status" value="1"/>
</dbReference>
<dbReference type="Gene3D" id="2.60.120.920">
    <property type="match status" value="1"/>
</dbReference>
<dbReference type="Proteomes" id="UP000694620">
    <property type="component" value="Chromosome 1"/>
</dbReference>
<reference evidence="8" key="3">
    <citation type="submission" date="2025-09" db="UniProtKB">
        <authorList>
            <consortium name="Ensembl"/>
        </authorList>
    </citation>
    <scope>IDENTIFICATION</scope>
</reference>
<name>A0A8C4RD31_ERPCA</name>
<dbReference type="AlphaFoldDB" id="A0A8C4RD31"/>
<dbReference type="InterPro" id="IPR043136">
    <property type="entry name" value="B30.2/SPRY_sf"/>
</dbReference>
<dbReference type="InterPro" id="IPR013083">
    <property type="entry name" value="Znf_RING/FYVE/PHD"/>
</dbReference>
<dbReference type="PANTHER" id="PTHR12429">
    <property type="entry name" value="NEURALIZED"/>
    <property type="match status" value="1"/>
</dbReference>